<evidence type="ECO:0000313" key="3">
    <source>
        <dbReference type="EMBL" id="ABK99908.1"/>
    </source>
</evidence>
<dbReference type="KEGG" id="ppd:Ppro_2301"/>
<dbReference type="RefSeq" id="WP_011736164.1">
    <property type="nucleotide sequence ID" value="NC_008609.1"/>
</dbReference>
<dbReference type="Gene3D" id="1.10.1660.10">
    <property type="match status" value="1"/>
</dbReference>
<evidence type="ECO:0000313" key="4">
    <source>
        <dbReference type="Proteomes" id="UP000006732"/>
    </source>
</evidence>
<dbReference type="OrthoDB" id="9810140at2"/>
<dbReference type="GO" id="GO:0003677">
    <property type="term" value="F:DNA binding"/>
    <property type="evidence" value="ECO:0007669"/>
    <property type="project" value="UniProtKB-KW"/>
</dbReference>
<gene>
    <name evidence="3" type="ordered locus">Ppro_2301</name>
</gene>
<dbReference type="HOGENOM" id="CLU_045945_4_1_7"/>
<organism evidence="3 4">
    <name type="scientific">Pelobacter propionicus (strain DSM 2379 / NBRC 103807 / OttBd1)</name>
    <dbReference type="NCBI Taxonomy" id="338966"/>
    <lineage>
        <taxon>Bacteria</taxon>
        <taxon>Pseudomonadati</taxon>
        <taxon>Thermodesulfobacteriota</taxon>
        <taxon>Desulfuromonadia</taxon>
        <taxon>Desulfuromonadales</taxon>
        <taxon>Desulfuromonadaceae</taxon>
        <taxon>Pelobacter</taxon>
    </lineage>
</organism>
<dbReference type="PROSITE" id="PS50937">
    <property type="entry name" value="HTH_MERR_2"/>
    <property type="match status" value="1"/>
</dbReference>
<dbReference type="Pfam" id="PF13411">
    <property type="entry name" value="MerR_1"/>
    <property type="match status" value="1"/>
</dbReference>
<protein>
    <submittedName>
        <fullName evidence="3">Transcriptional regulator, MerR family</fullName>
    </submittedName>
</protein>
<dbReference type="PANTHER" id="PTHR30204:SF15">
    <property type="entry name" value="BLL5018 PROTEIN"/>
    <property type="match status" value="1"/>
</dbReference>
<accession>A1ARD8</accession>
<dbReference type="InterPro" id="IPR000551">
    <property type="entry name" value="MerR-type_HTH_dom"/>
</dbReference>
<dbReference type="PANTHER" id="PTHR30204">
    <property type="entry name" value="REDOX-CYCLING DRUG-SENSING TRANSCRIPTIONAL ACTIVATOR SOXR"/>
    <property type="match status" value="1"/>
</dbReference>
<dbReference type="eggNOG" id="COG0789">
    <property type="taxonomic scope" value="Bacteria"/>
</dbReference>
<keyword evidence="4" id="KW-1185">Reference proteome</keyword>
<proteinExistence type="predicted"/>
<dbReference type="InterPro" id="IPR047057">
    <property type="entry name" value="MerR_fam"/>
</dbReference>
<dbReference type="Proteomes" id="UP000006732">
    <property type="component" value="Chromosome"/>
</dbReference>
<feature type="domain" description="HTH merR-type" evidence="2">
    <location>
        <begin position="10"/>
        <end position="80"/>
    </location>
</feature>
<evidence type="ECO:0000256" key="1">
    <source>
        <dbReference type="ARBA" id="ARBA00023125"/>
    </source>
</evidence>
<name>A1ARD8_PELPD</name>
<reference evidence="3 4" key="1">
    <citation type="submission" date="2006-10" db="EMBL/GenBank/DDBJ databases">
        <title>Complete sequence of chromosome of Pelobacter propionicus DSM 2379.</title>
        <authorList>
            <consortium name="US DOE Joint Genome Institute"/>
            <person name="Copeland A."/>
            <person name="Lucas S."/>
            <person name="Lapidus A."/>
            <person name="Barry K."/>
            <person name="Detter J.C."/>
            <person name="Glavina del Rio T."/>
            <person name="Hammon N."/>
            <person name="Israni S."/>
            <person name="Dalin E."/>
            <person name="Tice H."/>
            <person name="Pitluck S."/>
            <person name="Saunders E."/>
            <person name="Brettin T."/>
            <person name="Bruce D."/>
            <person name="Han C."/>
            <person name="Tapia R."/>
            <person name="Schmutz J."/>
            <person name="Larimer F."/>
            <person name="Land M."/>
            <person name="Hauser L."/>
            <person name="Kyrpides N."/>
            <person name="Kim E."/>
            <person name="Lovley D."/>
            <person name="Richardson P."/>
        </authorList>
    </citation>
    <scope>NUCLEOTIDE SEQUENCE [LARGE SCALE GENOMIC DNA]</scope>
    <source>
        <strain evidence="4">DSM 2379 / NBRC 103807 / OttBd1</strain>
    </source>
</reference>
<sequence>MNEDFSDKLYYKIGEVAQLVGVKASVLRFWESEFEFLRPEKSSTGQRLYTKKEVTLLQEVKRLLYTEKFTIEGVRKRINRHGKIRGEAVSHQDSETGYYGLLKDIKAELLVLKCQLQKGFGA</sequence>
<dbReference type="SMART" id="SM00422">
    <property type="entry name" value="HTH_MERR"/>
    <property type="match status" value="1"/>
</dbReference>
<dbReference type="AlphaFoldDB" id="A1ARD8"/>
<dbReference type="GO" id="GO:0003700">
    <property type="term" value="F:DNA-binding transcription factor activity"/>
    <property type="evidence" value="ECO:0007669"/>
    <property type="project" value="InterPro"/>
</dbReference>
<keyword evidence="1" id="KW-0238">DNA-binding</keyword>
<dbReference type="EMBL" id="CP000482">
    <property type="protein sequence ID" value="ABK99908.1"/>
    <property type="molecule type" value="Genomic_DNA"/>
</dbReference>
<dbReference type="CDD" id="cd04765">
    <property type="entry name" value="HTH_MlrA-like_sg2"/>
    <property type="match status" value="1"/>
</dbReference>
<dbReference type="InterPro" id="IPR009061">
    <property type="entry name" value="DNA-bd_dom_put_sf"/>
</dbReference>
<dbReference type="SUPFAM" id="SSF46955">
    <property type="entry name" value="Putative DNA-binding domain"/>
    <property type="match status" value="1"/>
</dbReference>
<dbReference type="STRING" id="338966.Ppro_2301"/>
<evidence type="ECO:0000259" key="2">
    <source>
        <dbReference type="PROSITE" id="PS50937"/>
    </source>
</evidence>